<keyword evidence="1" id="KW-1133">Transmembrane helix</keyword>
<evidence type="ECO:0000313" key="7">
    <source>
        <dbReference type="Proteomes" id="UP001609219"/>
    </source>
</evidence>
<dbReference type="SMART" id="SM00052">
    <property type="entry name" value="EAL"/>
    <property type="match status" value="1"/>
</dbReference>
<evidence type="ECO:0000313" key="5">
    <source>
        <dbReference type="EMBL" id="MFH5245647.1"/>
    </source>
</evidence>
<dbReference type="InterPro" id="IPR043128">
    <property type="entry name" value="Rev_trsase/Diguanyl_cyclase"/>
</dbReference>
<dbReference type="RefSeq" id="WP_395126403.1">
    <property type="nucleotide sequence ID" value="NZ_JBIMSN010000006.1"/>
</dbReference>
<feature type="domain" description="EAL" evidence="2">
    <location>
        <begin position="334"/>
        <end position="586"/>
    </location>
</feature>
<keyword evidence="1" id="KW-0472">Membrane</keyword>
<evidence type="ECO:0000256" key="1">
    <source>
        <dbReference type="SAM" id="Phobius"/>
    </source>
</evidence>
<gene>
    <name evidence="5" type="ORF">ACHIPV_27795</name>
    <name evidence="4" type="ORF">ACHIRB_01755</name>
</gene>
<feature type="transmembrane region" description="Helical" evidence="1">
    <location>
        <begin position="154"/>
        <end position="175"/>
    </location>
</feature>
<evidence type="ECO:0000259" key="3">
    <source>
        <dbReference type="PROSITE" id="PS50887"/>
    </source>
</evidence>
<dbReference type="Gene3D" id="3.30.70.270">
    <property type="match status" value="1"/>
</dbReference>
<dbReference type="InterPro" id="IPR029787">
    <property type="entry name" value="Nucleotide_cyclase"/>
</dbReference>
<organism evidence="4 7">
    <name type="scientific">Antrihabitans spumae</name>
    <dbReference type="NCBI Taxonomy" id="3373370"/>
    <lineage>
        <taxon>Bacteria</taxon>
        <taxon>Bacillati</taxon>
        <taxon>Actinomycetota</taxon>
        <taxon>Actinomycetes</taxon>
        <taxon>Mycobacteriales</taxon>
        <taxon>Nocardiaceae</taxon>
        <taxon>Antrihabitans</taxon>
    </lineage>
</organism>
<dbReference type="SUPFAM" id="SSF55073">
    <property type="entry name" value="Nucleotide cyclase"/>
    <property type="match status" value="1"/>
</dbReference>
<dbReference type="PROSITE" id="PS50883">
    <property type="entry name" value="EAL"/>
    <property type="match status" value="1"/>
</dbReference>
<dbReference type="SMART" id="SM00267">
    <property type="entry name" value="GGDEF"/>
    <property type="match status" value="1"/>
</dbReference>
<keyword evidence="1" id="KW-0812">Transmembrane</keyword>
<dbReference type="CDD" id="cd01949">
    <property type="entry name" value="GGDEF"/>
    <property type="match status" value="1"/>
</dbReference>
<evidence type="ECO:0000313" key="4">
    <source>
        <dbReference type="EMBL" id="MFH5227315.1"/>
    </source>
</evidence>
<dbReference type="InterPro" id="IPR000160">
    <property type="entry name" value="GGDEF_dom"/>
</dbReference>
<dbReference type="InterPro" id="IPR035919">
    <property type="entry name" value="EAL_sf"/>
</dbReference>
<dbReference type="PROSITE" id="PS50887">
    <property type="entry name" value="GGDEF"/>
    <property type="match status" value="1"/>
</dbReference>
<reference evidence="6 7" key="1">
    <citation type="submission" date="2024-10" db="EMBL/GenBank/DDBJ databases">
        <authorList>
            <person name="Riesco R."/>
        </authorList>
    </citation>
    <scope>NUCLEOTIDE SEQUENCE [LARGE SCALE GENOMIC DNA]</scope>
    <source>
        <strain evidence="5 6">NCIMB 15448</strain>
        <strain evidence="4 7">NCIMB 15450</strain>
    </source>
</reference>
<evidence type="ECO:0000259" key="2">
    <source>
        <dbReference type="PROSITE" id="PS50883"/>
    </source>
</evidence>
<comment type="caution">
    <text evidence="4">The sequence shown here is derived from an EMBL/GenBank/DDBJ whole genome shotgun (WGS) entry which is preliminary data.</text>
</comment>
<feature type="domain" description="GGDEF" evidence="3">
    <location>
        <begin position="212"/>
        <end position="332"/>
    </location>
</feature>
<proteinExistence type="predicted"/>
<dbReference type="Pfam" id="PF00990">
    <property type="entry name" value="GGDEF"/>
    <property type="match status" value="1"/>
</dbReference>
<accession>A0ABW7JZV9</accession>
<dbReference type="InterPro" id="IPR050706">
    <property type="entry name" value="Cyclic-di-GMP_PDE-like"/>
</dbReference>
<dbReference type="InterPro" id="IPR001633">
    <property type="entry name" value="EAL_dom"/>
</dbReference>
<dbReference type="Pfam" id="PF00563">
    <property type="entry name" value="EAL"/>
    <property type="match status" value="1"/>
</dbReference>
<keyword evidence="7" id="KW-1185">Reference proteome</keyword>
<protein>
    <submittedName>
        <fullName evidence="4">Bifunctional diguanylate cyclase/phosphodiesterase</fullName>
    </submittedName>
</protein>
<dbReference type="NCBIfam" id="TIGR00254">
    <property type="entry name" value="GGDEF"/>
    <property type="match status" value="1"/>
</dbReference>
<dbReference type="EMBL" id="JBIMSP010000088">
    <property type="protein sequence ID" value="MFH5245647.1"/>
    <property type="molecule type" value="Genomic_DNA"/>
</dbReference>
<evidence type="ECO:0000313" key="6">
    <source>
        <dbReference type="Proteomes" id="UP001609176"/>
    </source>
</evidence>
<dbReference type="Gene3D" id="3.20.20.450">
    <property type="entry name" value="EAL domain"/>
    <property type="match status" value="1"/>
</dbReference>
<dbReference type="EMBL" id="JBIMSN010000006">
    <property type="protein sequence ID" value="MFH5227315.1"/>
    <property type="molecule type" value="Genomic_DNA"/>
</dbReference>
<feature type="transmembrane region" description="Helical" evidence="1">
    <location>
        <begin position="30"/>
        <end position="48"/>
    </location>
</feature>
<feature type="transmembrane region" description="Helical" evidence="1">
    <location>
        <begin position="54"/>
        <end position="76"/>
    </location>
</feature>
<feature type="transmembrane region" description="Helical" evidence="1">
    <location>
        <begin position="132"/>
        <end position="148"/>
    </location>
</feature>
<dbReference type="Proteomes" id="UP001609176">
    <property type="component" value="Unassembled WGS sequence"/>
</dbReference>
<feature type="transmembrane region" description="Helical" evidence="1">
    <location>
        <begin position="83"/>
        <end position="101"/>
    </location>
</feature>
<dbReference type="Proteomes" id="UP001609219">
    <property type="component" value="Unassembled WGS sequence"/>
</dbReference>
<name>A0ABW7JZV9_9NOCA</name>
<dbReference type="PANTHER" id="PTHR33121">
    <property type="entry name" value="CYCLIC DI-GMP PHOSPHODIESTERASE PDEF"/>
    <property type="match status" value="1"/>
</dbReference>
<dbReference type="SUPFAM" id="SSF141868">
    <property type="entry name" value="EAL domain-like"/>
    <property type="match status" value="1"/>
</dbReference>
<sequence length="590" mass="62220">MRTSEDGGDFRLLQGAPPALASRPVMARTAAAFFAAIGVSGIVLASVIPDGPEGSSTVLLVGAVVSVATAGLVLAFGRYLNTAAHAGLIGFALVVLTYLLTEAPSPTVTLALAGVYPCTACHAAFVFSWRQACLLMALAIPLCVFAIVNNPALAWWAAIPPVTTTLIVGAAVAVLSRVASEADIDVLTGLLNRRGFDRALMTTLRVPSGANPSLAMVLFDLDDFKSTNDRLGHRAGDTMLENVAARWIDQLSPDAILARYGGDEFGLLLPNTTEAQAIEIADRMRAAITTNCSAGVTSWRHGDTASLFVGRADIGLYRAKATGRNQTTLESAQRPAVVSELRAALDSGTIDVHYQPIVDVADCGRIVGYEALVRWTSTEQPDLTPSGLITIAESSDLIDELGRAVLYRACTDAHSIQRTLGSRLTLNVNVSCLELVRETYATRALATVAAAGWPFDQLVLEITESELAADSEQAMAQLQQLRRVGIRIAIDDFGSGYSSLNRLASLPWDILKIDRPIIGDAASARPMLTAITALSAAFGLDVIVEGIETQDQARLAAELGIGNAQGFLYGRAMSLDEITSAMPAATAAPD</sequence>
<dbReference type="PANTHER" id="PTHR33121:SF79">
    <property type="entry name" value="CYCLIC DI-GMP PHOSPHODIESTERASE PDED-RELATED"/>
    <property type="match status" value="1"/>
</dbReference>
<dbReference type="CDD" id="cd01948">
    <property type="entry name" value="EAL"/>
    <property type="match status" value="1"/>
</dbReference>